<feature type="compositionally biased region" description="Low complexity" evidence="4">
    <location>
        <begin position="97"/>
        <end position="113"/>
    </location>
</feature>
<reference evidence="5" key="2">
    <citation type="submission" date="2023-04" db="EMBL/GenBank/DDBJ databases">
        <authorList>
            <person name="Bu L."/>
            <person name="Lu L."/>
            <person name="Laidemitt M.R."/>
            <person name="Zhang S.M."/>
            <person name="Mutuku M."/>
            <person name="Mkoji G."/>
            <person name="Steinauer M."/>
            <person name="Loker E.S."/>
        </authorList>
    </citation>
    <scope>NUCLEOTIDE SEQUENCE</scope>
    <source>
        <strain evidence="5">KasaAsao</strain>
        <tissue evidence="5">Whole Snail</tissue>
    </source>
</reference>
<dbReference type="PANTHER" id="PTHR24123:SF33">
    <property type="entry name" value="PROTEIN HOS4"/>
    <property type="match status" value="1"/>
</dbReference>
<feature type="compositionally biased region" description="Basic and acidic residues" evidence="4">
    <location>
        <begin position="320"/>
        <end position="336"/>
    </location>
</feature>
<organism evidence="5 6">
    <name type="scientific">Biomphalaria pfeifferi</name>
    <name type="common">Bloodfluke planorb</name>
    <name type="synonym">Freshwater snail</name>
    <dbReference type="NCBI Taxonomy" id="112525"/>
    <lineage>
        <taxon>Eukaryota</taxon>
        <taxon>Metazoa</taxon>
        <taxon>Spiralia</taxon>
        <taxon>Lophotrochozoa</taxon>
        <taxon>Mollusca</taxon>
        <taxon>Gastropoda</taxon>
        <taxon>Heterobranchia</taxon>
        <taxon>Euthyneura</taxon>
        <taxon>Panpulmonata</taxon>
        <taxon>Hygrophila</taxon>
        <taxon>Lymnaeoidea</taxon>
        <taxon>Planorbidae</taxon>
        <taxon>Biomphalaria</taxon>
    </lineage>
</organism>
<evidence type="ECO:0000313" key="5">
    <source>
        <dbReference type="EMBL" id="KAK0044957.1"/>
    </source>
</evidence>
<proteinExistence type="predicted"/>
<feature type="repeat" description="ANK" evidence="3">
    <location>
        <begin position="1"/>
        <end position="30"/>
    </location>
</feature>
<dbReference type="Pfam" id="PF13606">
    <property type="entry name" value="Ank_3"/>
    <property type="match status" value="1"/>
</dbReference>
<dbReference type="Gene3D" id="1.25.40.20">
    <property type="entry name" value="Ankyrin repeat-containing domain"/>
    <property type="match status" value="1"/>
</dbReference>
<dbReference type="AlphaFoldDB" id="A0AAD8EYB1"/>
<accession>A0AAD8EYB1</accession>
<dbReference type="PROSITE" id="PS50297">
    <property type="entry name" value="ANK_REP_REGION"/>
    <property type="match status" value="2"/>
</dbReference>
<reference evidence="5" key="1">
    <citation type="journal article" date="2023" name="PLoS Negl. Trop. Dis.">
        <title>A genome sequence for Biomphalaria pfeifferi, the major vector snail for the human-infecting parasite Schistosoma mansoni.</title>
        <authorList>
            <person name="Bu L."/>
            <person name="Lu L."/>
            <person name="Laidemitt M.R."/>
            <person name="Zhang S.M."/>
            <person name="Mutuku M."/>
            <person name="Mkoji G."/>
            <person name="Steinauer M."/>
            <person name="Loker E.S."/>
        </authorList>
    </citation>
    <scope>NUCLEOTIDE SEQUENCE</scope>
    <source>
        <strain evidence="5">KasaAsao</strain>
    </source>
</reference>
<keyword evidence="2 3" id="KW-0040">ANK repeat</keyword>
<dbReference type="InterPro" id="IPR051165">
    <property type="entry name" value="Multifunctional_ANK_Repeat"/>
</dbReference>
<dbReference type="Proteomes" id="UP001233172">
    <property type="component" value="Unassembled WGS sequence"/>
</dbReference>
<feature type="compositionally biased region" description="Polar residues" evidence="4">
    <location>
        <begin position="70"/>
        <end position="83"/>
    </location>
</feature>
<feature type="non-terminal residue" evidence="5">
    <location>
        <position position="1"/>
    </location>
</feature>
<name>A0AAD8EYB1_BIOPF</name>
<feature type="repeat" description="ANK" evidence="3">
    <location>
        <begin position="208"/>
        <end position="242"/>
    </location>
</feature>
<evidence type="ECO:0000313" key="6">
    <source>
        <dbReference type="Proteomes" id="UP001233172"/>
    </source>
</evidence>
<keyword evidence="1" id="KW-0677">Repeat</keyword>
<dbReference type="PANTHER" id="PTHR24123">
    <property type="entry name" value="ANKYRIN REPEAT-CONTAINING"/>
    <property type="match status" value="1"/>
</dbReference>
<gene>
    <name evidence="5" type="ORF">Bpfe_025642</name>
</gene>
<feature type="region of interest" description="Disordered" evidence="4">
    <location>
        <begin position="277"/>
        <end position="339"/>
    </location>
</feature>
<dbReference type="SUPFAM" id="SSF48403">
    <property type="entry name" value="Ankyrin repeat"/>
    <property type="match status" value="1"/>
</dbReference>
<dbReference type="InterPro" id="IPR036770">
    <property type="entry name" value="Ankyrin_rpt-contain_sf"/>
</dbReference>
<feature type="region of interest" description="Disordered" evidence="4">
    <location>
        <begin position="26"/>
        <end position="47"/>
    </location>
</feature>
<feature type="repeat" description="ANK" evidence="3">
    <location>
        <begin position="180"/>
        <end position="207"/>
    </location>
</feature>
<sequence>SSLHVAIQYSSIDVLKVLLKYGVDPNEPSNFTSRSRRNSNYSSSDVVSPTVPYISLPGVQQHSHSEISRQHSPSPHAYSSEQPYTCEEAKQHLTHATQTSSSTTSISQSVKQSTSSKIARRSYEWGSLSSQTSGVTRSPASSRAGPFAAHLPEIVETSVENGFNFSEHYSKDELLNLPCLYLAVVDGNPYVVQLLLRYGAQPNVQDSHGCSPLHLACSQDYFNLENIRSLLKYGAKIHMKNVNQDSPCSLYPDIVSEQKAVVRTALARINIVVQPSKPRSRTSTITNPALREYPMPSTPTHDQTASSSRSGSVSRFFKRLSSDARPRGRRITRDESSNFTSDIMRERTYSSGSCKSLRSRHYSSCVVDDLESDFSMVRKACILYGSYLTHNS</sequence>
<evidence type="ECO:0000256" key="3">
    <source>
        <dbReference type="PROSITE-ProRule" id="PRU00023"/>
    </source>
</evidence>
<comment type="caution">
    <text evidence="5">The sequence shown here is derived from an EMBL/GenBank/DDBJ whole genome shotgun (WGS) entry which is preliminary data.</text>
</comment>
<dbReference type="PROSITE" id="PS50088">
    <property type="entry name" value="ANK_REPEAT"/>
    <property type="match status" value="3"/>
</dbReference>
<evidence type="ECO:0000256" key="1">
    <source>
        <dbReference type="ARBA" id="ARBA00022737"/>
    </source>
</evidence>
<keyword evidence="6" id="KW-1185">Reference proteome</keyword>
<feature type="compositionally biased region" description="Low complexity" evidence="4">
    <location>
        <begin position="29"/>
        <end position="44"/>
    </location>
</feature>
<evidence type="ECO:0000256" key="2">
    <source>
        <dbReference type="ARBA" id="ARBA00023043"/>
    </source>
</evidence>
<dbReference type="EMBL" id="JASAOG010000189">
    <property type="protein sequence ID" value="KAK0044957.1"/>
    <property type="molecule type" value="Genomic_DNA"/>
</dbReference>
<dbReference type="SMART" id="SM00248">
    <property type="entry name" value="ANK"/>
    <property type="match status" value="3"/>
</dbReference>
<evidence type="ECO:0000256" key="4">
    <source>
        <dbReference type="SAM" id="MobiDB-lite"/>
    </source>
</evidence>
<dbReference type="InterPro" id="IPR002110">
    <property type="entry name" value="Ankyrin_rpt"/>
</dbReference>
<dbReference type="Pfam" id="PF12796">
    <property type="entry name" value="Ank_2"/>
    <property type="match status" value="1"/>
</dbReference>
<protein>
    <submittedName>
        <fullName evidence="5">1-phosphatidylinositol 4 5-bisphosphate phosphodiesterase epsilon-1</fullName>
    </submittedName>
</protein>
<feature type="region of interest" description="Disordered" evidence="4">
    <location>
        <begin position="59"/>
        <end position="113"/>
    </location>
</feature>
<feature type="compositionally biased region" description="Low complexity" evidence="4">
    <location>
        <begin position="306"/>
        <end position="315"/>
    </location>
</feature>